<dbReference type="EMBL" id="CP071527">
    <property type="protein sequence ID" value="USQ14556.1"/>
    <property type="molecule type" value="Genomic_DNA"/>
</dbReference>
<sequence>MKRKQDYLEASNSINKRPKQMEENFETGLSFFSSIAVPFSSQEENQVVITEEQMSNYPGEQNYSYQDLEGYILTEDDVKTHSQNKVTSVHLDYDGCIGIRYNRVTQTNQALIDELIKKAAGTNLLLLFVSSARQTSNVDMFNAVRNKNGSAFHYLLDFAKQIKSSESCSADLEVKIVPLSLYDLVKKLPVGTTYEEIMRCYNGSYDEGQVAACNALRRIPNYESKFPIIYMQLSLVATLFKEAQSYFFDDSEDVLNKLLNSFQKAPWGMFANICYHQQQCVRGKLHPNAQWIINPGKAPTNLDPYKIFQVLSTLISGQAIDGTSMEYDWLLPLGKMILQQIPASHDYFMRIQIFLNLIAHKPLEKYFIRDEPAAITFNDPKNPNSLLNIISIPNYDSDITVEDDSDTDEYEALQAPQELSKEAYRGPCIKD</sequence>
<protein>
    <submittedName>
        <fullName evidence="2">Uncharacterized protein</fullName>
    </submittedName>
</protein>
<gene>
    <name evidence="2" type="ORF">J2N86_04370</name>
</gene>
<feature type="region of interest" description="Disordered" evidence="1">
    <location>
        <begin position="403"/>
        <end position="431"/>
    </location>
</feature>
<organism evidence="2 3">
    <name type="scientific">Legionella lytica</name>
    <dbReference type="NCBI Taxonomy" id="96232"/>
    <lineage>
        <taxon>Bacteria</taxon>
        <taxon>Pseudomonadati</taxon>
        <taxon>Pseudomonadota</taxon>
        <taxon>Gammaproteobacteria</taxon>
        <taxon>Legionellales</taxon>
        <taxon>Legionellaceae</taxon>
        <taxon>Legionella</taxon>
    </lineage>
</organism>
<reference evidence="2" key="1">
    <citation type="submission" date="2021-03" db="EMBL/GenBank/DDBJ databases">
        <title>Legionella lytica PCM 2298.</title>
        <authorList>
            <person name="Koper P."/>
        </authorList>
    </citation>
    <scope>NUCLEOTIDE SEQUENCE</scope>
    <source>
        <strain evidence="2">PCM 2298</strain>
    </source>
</reference>
<dbReference type="Proteomes" id="UP001057474">
    <property type="component" value="Chromosome"/>
</dbReference>
<dbReference type="RefSeq" id="WP_252581155.1">
    <property type="nucleotide sequence ID" value="NZ_CP071527.1"/>
</dbReference>
<evidence type="ECO:0000256" key="1">
    <source>
        <dbReference type="SAM" id="MobiDB-lite"/>
    </source>
</evidence>
<evidence type="ECO:0000313" key="3">
    <source>
        <dbReference type="Proteomes" id="UP001057474"/>
    </source>
</evidence>
<keyword evidence="3" id="KW-1185">Reference proteome</keyword>
<feature type="region of interest" description="Disordered" evidence="1">
    <location>
        <begin position="1"/>
        <end position="20"/>
    </location>
</feature>
<proteinExistence type="predicted"/>
<evidence type="ECO:0000313" key="2">
    <source>
        <dbReference type="EMBL" id="USQ14556.1"/>
    </source>
</evidence>
<name>A0ABY4YAU4_9GAMM</name>
<feature type="compositionally biased region" description="Basic and acidic residues" evidence="1">
    <location>
        <begin position="419"/>
        <end position="431"/>
    </location>
</feature>
<accession>A0ABY4YAU4</accession>